<keyword evidence="2" id="KW-0808">Transferase</keyword>
<evidence type="ECO:0000313" key="2">
    <source>
        <dbReference type="EMBL" id="TRM69611.1"/>
    </source>
</evidence>
<organism evidence="2 3">
    <name type="scientific">Schizophyllum amplum</name>
    <dbReference type="NCBI Taxonomy" id="97359"/>
    <lineage>
        <taxon>Eukaryota</taxon>
        <taxon>Fungi</taxon>
        <taxon>Dikarya</taxon>
        <taxon>Basidiomycota</taxon>
        <taxon>Agaricomycotina</taxon>
        <taxon>Agaricomycetes</taxon>
        <taxon>Agaricomycetidae</taxon>
        <taxon>Agaricales</taxon>
        <taxon>Schizophyllaceae</taxon>
        <taxon>Schizophyllum</taxon>
    </lineage>
</organism>
<accession>A0A550CXV3</accession>
<keyword evidence="3" id="KW-1185">Reference proteome</keyword>
<dbReference type="STRING" id="97359.A0A550CXV3"/>
<protein>
    <submittedName>
        <fullName evidence="2">Kinase-like domain-containing protein</fullName>
    </submittedName>
</protein>
<name>A0A550CXV3_9AGAR</name>
<evidence type="ECO:0000259" key="1">
    <source>
        <dbReference type="PROSITE" id="PS50011"/>
    </source>
</evidence>
<keyword evidence="2" id="KW-0418">Kinase</keyword>
<dbReference type="PROSITE" id="PS50011">
    <property type="entry name" value="PROTEIN_KINASE_DOM"/>
    <property type="match status" value="1"/>
</dbReference>
<dbReference type="SMART" id="SM00220">
    <property type="entry name" value="S_TKc"/>
    <property type="match status" value="1"/>
</dbReference>
<evidence type="ECO:0000313" key="3">
    <source>
        <dbReference type="Proteomes" id="UP000320762"/>
    </source>
</evidence>
<dbReference type="Gene3D" id="1.10.510.10">
    <property type="entry name" value="Transferase(Phosphotransferase) domain 1"/>
    <property type="match status" value="1"/>
</dbReference>
<gene>
    <name evidence="2" type="ORF">BD626DRAFT_563340</name>
</gene>
<dbReference type="GO" id="GO:0005524">
    <property type="term" value="F:ATP binding"/>
    <property type="evidence" value="ECO:0007669"/>
    <property type="project" value="InterPro"/>
</dbReference>
<reference evidence="2 3" key="1">
    <citation type="journal article" date="2019" name="New Phytol.">
        <title>Comparative genomics reveals unique wood-decay strategies and fruiting body development in the Schizophyllaceae.</title>
        <authorList>
            <person name="Almasi E."/>
            <person name="Sahu N."/>
            <person name="Krizsan K."/>
            <person name="Balint B."/>
            <person name="Kovacs G.M."/>
            <person name="Kiss B."/>
            <person name="Cseklye J."/>
            <person name="Drula E."/>
            <person name="Henrissat B."/>
            <person name="Nagy I."/>
            <person name="Chovatia M."/>
            <person name="Adam C."/>
            <person name="LaButti K."/>
            <person name="Lipzen A."/>
            <person name="Riley R."/>
            <person name="Grigoriev I.V."/>
            <person name="Nagy L.G."/>
        </authorList>
    </citation>
    <scope>NUCLEOTIDE SEQUENCE [LARGE SCALE GENOMIC DNA]</scope>
    <source>
        <strain evidence="2 3">NL-1724</strain>
    </source>
</reference>
<sequence length="345" mass="39985">MPGPNINTYEGFWVDHYSFLERRGYRLRPRYDPSHRPARPREKPCCLPNIFFQSEDEVEISQPCVLDAVRLADGKRIVLRKAATWKDEIPIYQSLSYASGDSRNRLVPILDIVLLPDTDEDVFIVMPFLRVYYDPPFSRVDQVVDCVSQFIGALQYLHERNVAHRDFCSHNLMMDASELIPDGHHFAVKSRAYNGEFGFTRRDRADVPPVKYFVIDLGLATRLIAHDYLVTGVFGQDKTVPELSWEVPYSPLMVDIYQLGHVIMKDLVDVYDGMEFLRPLAEMMTQRDPHSRPDIAQVVEIFTHAVSSLSSTTLQQPIHVEDWENRRLRFAPHPYPKERCCCYSC</sequence>
<dbReference type="Proteomes" id="UP000320762">
    <property type="component" value="Unassembled WGS sequence"/>
</dbReference>
<dbReference type="SUPFAM" id="SSF56112">
    <property type="entry name" value="Protein kinase-like (PK-like)"/>
    <property type="match status" value="1"/>
</dbReference>
<dbReference type="InterPro" id="IPR011009">
    <property type="entry name" value="Kinase-like_dom_sf"/>
</dbReference>
<proteinExistence type="predicted"/>
<dbReference type="OrthoDB" id="5987198at2759"/>
<feature type="domain" description="Protein kinase" evidence="1">
    <location>
        <begin position="1"/>
        <end position="345"/>
    </location>
</feature>
<dbReference type="EMBL" id="VDMD01000001">
    <property type="protein sequence ID" value="TRM69611.1"/>
    <property type="molecule type" value="Genomic_DNA"/>
</dbReference>
<dbReference type="AlphaFoldDB" id="A0A550CXV3"/>
<dbReference type="InterPro" id="IPR000719">
    <property type="entry name" value="Prot_kinase_dom"/>
</dbReference>
<comment type="caution">
    <text evidence="2">The sequence shown here is derived from an EMBL/GenBank/DDBJ whole genome shotgun (WGS) entry which is preliminary data.</text>
</comment>
<dbReference type="GO" id="GO:0004672">
    <property type="term" value="F:protein kinase activity"/>
    <property type="evidence" value="ECO:0007669"/>
    <property type="project" value="InterPro"/>
</dbReference>